<name>A3MTR0_PYRCJ</name>
<evidence type="ECO:0000256" key="6">
    <source>
        <dbReference type="ARBA" id="ARBA00022692"/>
    </source>
</evidence>
<dbReference type="Proteomes" id="UP000001431">
    <property type="component" value="Chromosome"/>
</dbReference>
<proteinExistence type="inferred from homology"/>
<dbReference type="STRING" id="410359.Pcal_0600"/>
<dbReference type="GeneID" id="4908674"/>
<feature type="transmembrane region" description="Helical" evidence="9">
    <location>
        <begin position="135"/>
        <end position="156"/>
    </location>
</feature>
<feature type="transmembrane region" description="Helical" evidence="9">
    <location>
        <begin position="336"/>
        <end position="352"/>
    </location>
</feature>
<feature type="transmembrane region" description="Helical" evidence="9">
    <location>
        <begin position="177"/>
        <end position="203"/>
    </location>
</feature>
<dbReference type="HOGENOM" id="CLU_032023_0_0_2"/>
<evidence type="ECO:0000256" key="3">
    <source>
        <dbReference type="ARBA" id="ARBA00007222"/>
    </source>
</evidence>
<comment type="pathway">
    <text evidence="2">Protein modification; protein glycosylation.</text>
</comment>
<protein>
    <submittedName>
        <fullName evidence="11">Glycosyl transferase, family 39</fullName>
    </submittedName>
</protein>
<gene>
    <name evidence="11" type="ordered locus">Pcal_0600</name>
</gene>
<evidence type="ECO:0000256" key="1">
    <source>
        <dbReference type="ARBA" id="ARBA00004127"/>
    </source>
</evidence>
<keyword evidence="4" id="KW-0328">Glycosyltransferase</keyword>
<evidence type="ECO:0000313" key="11">
    <source>
        <dbReference type="EMBL" id="ABO08027.1"/>
    </source>
</evidence>
<organism evidence="11 12">
    <name type="scientific">Pyrobaculum calidifontis (strain DSM 21063 / JCM 11548 / VA1)</name>
    <dbReference type="NCBI Taxonomy" id="410359"/>
    <lineage>
        <taxon>Archaea</taxon>
        <taxon>Thermoproteota</taxon>
        <taxon>Thermoprotei</taxon>
        <taxon>Thermoproteales</taxon>
        <taxon>Thermoproteaceae</taxon>
        <taxon>Pyrobaculum</taxon>
    </lineage>
</organism>
<dbReference type="GO" id="GO:0006493">
    <property type="term" value="P:protein O-linked glycosylation"/>
    <property type="evidence" value="ECO:0007669"/>
    <property type="project" value="InterPro"/>
</dbReference>
<feature type="transmembrane region" description="Helical" evidence="9">
    <location>
        <begin position="358"/>
        <end position="380"/>
    </location>
</feature>
<comment type="similarity">
    <text evidence="3">Belongs to the glycosyltransferase 39 family.</text>
</comment>
<keyword evidence="6 9" id="KW-0812">Transmembrane</keyword>
<dbReference type="GO" id="GO:0016020">
    <property type="term" value="C:membrane"/>
    <property type="evidence" value="ECO:0007669"/>
    <property type="project" value="InterPro"/>
</dbReference>
<keyword evidence="8 9" id="KW-0472">Membrane</keyword>
<dbReference type="GO" id="GO:0000030">
    <property type="term" value="F:mannosyltransferase activity"/>
    <property type="evidence" value="ECO:0007669"/>
    <property type="project" value="InterPro"/>
</dbReference>
<evidence type="ECO:0000259" key="10">
    <source>
        <dbReference type="Pfam" id="PF02366"/>
    </source>
</evidence>
<dbReference type="InterPro" id="IPR027005">
    <property type="entry name" value="PMT-like"/>
</dbReference>
<feature type="transmembrane region" description="Helical" evidence="9">
    <location>
        <begin position="312"/>
        <end position="329"/>
    </location>
</feature>
<reference evidence="11" key="1">
    <citation type="submission" date="2007-02" db="EMBL/GenBank/DDBJ databases">
        <title>Complete sequence of Pyrobaculum calidifontis JCM 11548.</title>
        <authorList>
            <consortium name="US DOE Joint Genome Institute"/>
            <person name="Copeland A."/>
            <person name="Lucas S."/>
            <person name="Lapidus A."/>
            <person name="Barry K."/>
            <person name="Glavina del Rio T."/>
            <person name="Dalin E."/>
            <person name="Tice H."/>
            <person name="Pitluck S."/>
            <person name="Chain P."/>
            <person name="Malfatti S."/>
            <person name="Shin M."/>
            <person name="Vergez L."/>
            <person name="Schmutz J."/>
            <person name="Larimer F."/>
            <person name="Land M."/>
            <person name="Hauser L."/>
            <person name="Kyrpides N."/>
            <person name="Mikhailova N."/>
            <person name="Cozen A.E."/>
            <person name="Fitz-Gibbon S.T."/>
            <person name="House C.H."/>
            <person name="Saltikov C."/>
            <person name="Lowe T.M."/>
            <person name="Richardson P."/>
        </authorList>
    </citation>
    <scope>NUCLEOTIDE SEQUENCE [LARGE SCALE GENOMIC DNA]</scope>
    <source>
        <strain evidence="11">JCM 11548</strain>
    </source>
</reference>
<accession>A3MTR0</accession>
<evidence type="ECO:0000256" key="9">
    <source>
        <dbReference type="SAM" id="Phobius"/>
    </source>
</evidence>
<dbReference type="KEGG" id="pcl:Pcal_0600"/>
<comment type="subcellular location">
    <subcellularLocation>
        <location evidence="1">Endomembrane system</location>
        <topology evidence="1">Multi-pass membrane protein</topology>
    </subcellularLocation>
</comment>
<dbReference type="GO" id="GO:0012505">
    <property type="term" value="C:endomembrane system"/>
    <property type="evidence" value="ECO:0007669"/>
    <property type="project" value="UniProtKB-SubCell"/>
</dbReference>
<evidence type="ECO:0000256" key="7">
    <source>
        <dbReference type="ARBA" id="ARBA00022989"/>
    </source>
</evidence>
<dbReference type="AlphaFoldDB" id="A3MTR0"/>
<evidence type="ECO:0000256" key="2">
    <source>
        <dbReference type="ARBA" id="ARBA00004922"/>
    </source>
</evidence>
<evidence type="ECO:0000256" key="5">
    <source>
        <dbReference type="ARBA" id="ARBA00022679"/>
    </source>
</evidence>
<feature type="transmembrane region" description="Helical" evidence="9">
    <location>
        <begin position="209"/>
        <end position="236"/>
    </location>
</feature>
<dbReference type="PANTHER" id="PTHR10050">
    <property type="entry name" value="DOLICHYL-PHOSPHATE-MANNOSE--PROTEIN MANNOSYLTRANSFERASE"/>
    <property type="match status" value="1"/>
</dbReference>
<dbReference type="UniPathway" id="UPA00378"/>
<dbReference type="RefSeq" id="WP_011849285.1">
    <property type="nucleotide sequence ID" value="NC_009073.1"/>
</dbReference>
<dbReference type="Pfam" id="PF02366">
    <property type="entry name" value="PMT"/>
    <property type="match status" value="1"/>
</dbReference>
<keyword evidence="12" id="KW-1185">Reference proteome</keyword>
<evidence type="ECO:0000256" key="4">
    <source>
        <dbReference type="ARBA" id="ARBA00022676"/>
    </source>
</evidence>
<evidence type="ECO:0000256" key="8">
    <source>
        <dbReference type="ARBA" id="ARBA00023136"/>
    </source>
</evidence>
<dbReference type="InterPro" id="IPR003342">
    <property type="entry name" value="ArnT-like_N"/>
</dbReference>
<dbReference type="OrthoDB" id="85618at2157"/>
<feature type="transmembrane region" description="Helical" evidence="9">
    <location>
        <begin position="243"/>
        <end position="263"/>
    </location>
</feature>
<keyword evidence="5 11" id="KW-0808">Transferase</keyword>
<evidence type="ECO:0000313" key="12">
    <source>
        <dbReference type="Proteomes" id="UP000001431"/>
    </source>
</evidence>
<feature type="domain" description="ArnT-like N-terminal" evidence="10">
    <location>
        <begin position="136"/>
        <end position="246"/>
    </location>
</feature>
<sequence length="387" mass="42951">MKYAVALLVVLAVYAYLAYSVASLGGVDGLPDGPGYISDEVWYVTSARNILHDFFKTPASSPYYTTTWPCVSNATVVKTYKEIDAVTVVGNVTCYVRRGFPYPDKEGILTYYNLEHPPLAKYVIALMEVVRDEPIFWRAPSVALGAGTLLLVYLTARRLTGRLWALVTTTLMLFDSTFRAMAGIAMLDIYLAFFTALLTYFYVAGRDLATGAALGLAVSVKYSGAFPIFGLAYLYAKKSLWKFVAVVLMATSVFLLVNMPMAAQLGLQRWLHEVLAAFAWHTTSRPEGPIASTPLDWLIMRNSFALYLNPNIYAGGTPAYLLALIYAIYKRDDVSVLYISTYGGYWIVYALGNRTLYSFYTVHFSPIAHILLAQLLASVAKPWRTVS</sequence>
<dbReference type="eggNOG" id="arCOG00561">
    <property type="taxonomic scope" value="Archaea"/>
</dbReference>
<dbReference type="EMBL" id="CP000561">
    <property type="protein sequence ID" value="ABO08027.1"/>
    <property type="molecule type" value="Genomic_DNA"/>
</dbReference>
<keyword evidence="7 9" id="KW-1133">Transmembrane helix</keyword>